<dbReference type="STRING" id="1392250.A0A2I2G4B1"/>
<proteinExistence type="predicted"/>
<evidence type="ECO:0000313" key="6">
    <source>
        <dbReference type="EMBL" id="PLB47699.1"/>
    </source>
</evidence>
<dbReference type="Pfam" id="PF05648">
    <property type="entry name" value="PEX11"/>
    <property type="match status" value="1"/>
</dbReference>
<dbReference type="AlphaFoldDB" id="A0A2I2G4B1"/>
<feature type="transmembrane region" description="Helical" evidence="5">
    <location>
        <begin position="138"/>
        <end position="158"/>
    </location>
</feature>
<dbReference type="Proteomes" id="UP000234275">
    <property type="component" value="Unassembled WGS sequence"/>
</dbReference>
<keyword evidence="5" id="KW-1133">Transmembrane helix</keyword>
<dbReference type="GeneID" id="36554522"/>
<dbReference type="OrthoDB" id="3636394at2759"/>
<dbReference type="PANTHER" id="PTHR12652:SF23">
    <property type="entry name" value="MICROBODY (PEROXISOME) PROLIFERATION PROTEIN PEROXIN 11B (EUROFUNG)"/>
    <property type="match status" value="1"/>
</dbReference>
<evidence type="ECO:0000256" key="1">
    <source>
        <dbReference type="ARBA" id="ARBA00022593"/>
    </source>
</evidence>
<evidence type="ECO:0000256" key="3">
    <source>
        <dbReference type="ARBA" id="ARBA00023140"/>
    </source>
</evidence>
<evidence type="ECO:0008006" key="8">
    <source>
        <dbReference type="Google" id="ProtNLM"/>
    </source>
</evidence>
<dbReference type="PANTHER" id="PTHR12652">
    <property type="entry name" value="PEROXISOMAL BIOGENESIS FACTOR 11"/>
    <property type="match status" value="1"/>
</dbReference>
<keyword evidence="1" id="KW-0962">Peroxisome biogenesis</keyword>
<feature type="transmembrane region" description="Helical" evidence="5">
    <location>
        <begin position="208"/>
        <end position="230"/>
    </location>
</feature>
<reference evidence="6 7" key="1">
    <citation type="submission" date="2016-12" db="EMBL/GenBank/DDBJ databases">
        <title>The genomes of Aspergillus section Nigri reveals drivers in fungal speciation.</title>
        <authorList>
            <consortium name="DOE Joint Genome Institute"/>
            <person name="Vesth T.C."/>
            <person name="Nybo J."/>
            <person name="Theobald S."/>
            <person name="Brandl J."/>
            <person name="Frisvad J.C."/>
            <person name="Nielsen K.F."/>
            <person name="Lyhne E.K."/>
            <person name="Kogle M.E."/>
            <person name="Kuo A."/>
            <person name="Riley R."/>
            <person name="Clum A."/>
            <person name="Nolan M."/>
            <person name="Lipzen A."/>
            <person name="Salamov A."/>
            <person name="Henrissat B."/>
            <person name="Wiebenga A."/>
            <person name="De Vries R.P."/>
            <person name="Grigoriev I.V."/>
            <person name="Mortensen U.H."/>
            <person name="Andersen M.R."/>
            <person name="Baker S.E."/>
        </authorList>
    </citation>
    <scope>NUCLEOTIDE SEQUENCE [LARGE SCALE GENOMIC DNA]</scope>
    <source>
        <strain evidence="6 7">IBT 23096</strain>
    </source>
</reference>
<keyword evidence="2 5" id="KW-0472">Membrane</keyword>
<evidence type="ECO:0000256" key="5">
    <source>
        <dbReference type="SAM" id="Phobius"/>
    </source>
</evidence>
<sequence length="240" mass="25891">MSLIQPPSKITQFANFTRSSAGLEKTLRLIQAVAQIVADVAADRTVASQWGLAKGQLALSRRFFRFFNFIDCFDRVAGLLGGRVGGNEGALTLLIELARWSCLGGYFLLEDLTILHAMKIHPPKWTWNVTVLEEAYKLWFYALSLSLVGAVWSLLFTVSGPSTGPGKGGKKGGKKNGKVAGTSNQALRRTLLKRIVVDGCDLLIPGVFLGWLVVGDAVVGAAMVVSTLLAGRDVWGRVNS</sequence>
<comment type="subcellular location">
    <subcellularLocation>
        <location evidence="4">Peroxisome membrane</location>
    </subcellularLocation>
</comment>
<keyword evidence="5" id="KW-0812">Transmembrane</keyword>
<evidence type="ECO:0000313" key="7">
    <source>
        <dbReference type="Proteomes" id="UP000234275"/>
    </source>
</evidence>
<accession>A0A2I2G4B1</accession>
<evidence type="ECO:0000256" key="2">
    <source>
        <dbReference type="ARBA" id="ARBA00023136"/>
    </source>
</evidence>
<keyword evidence="7" id="KW-1185">Reference proteome</keyword>
<gene>
    <name evidence="6" type="ORF">P170DRAFT_409935</name>
</gene>
<name>A0A2I2G4B1_9EURO</name>
<dbReference type="GO" id="GO:0005778">
    <property type="term" value="C:peroxisomal membrane"/>
    <property type="evidence" value="ECO:0007669"/>
    <property type="project" value="UniProtKB-SubCell"/>
</dbReference>
<dbReference type="GO" id="GO:0016559">
    <property type="term" value="P:peroxisome fission"/>
    <property type="evidence" value="ECO:0007669"/>
    <property type="project" value="InterPro"/>
</dbReference>
<comment type="caution">
    <text evidence="6">The sequence shown here is derived from an EMBL/GenBank/DDBJ whole genome shotgun (WGS) entry which is preliminary data.</text>
</comment>
<dbReference type="RefSeq" id="XP_024703001.1">
    <property type="nucleotide sequence ID" value="XM_024846823.1"/>
</dbReference>
<dbReference type="InterPro" id="IPR008733">
    <property type="entry name" value="PEX11"/>
</dbReference>
<dbReference type="VEuPathDB" id="FungiDB:P170DRAFT_409935"/>
<evidence type="ECO:0000256" key="4">
    <source>
        <dbReference type="ARBA" id="ARBA00046271"/>
    </source>
</evidence>
<protein>
    <recommendedName>
        <fullName evidence="8">Peroxisomal biogenesis factor 11</fullName>
    </recommendedName>
</protein>
<keyword evidence="3" id="KW-0576">Peroxisome</keyword>
<organism evidence="6 7">
    <name type="scientific">Aspergillus steynii IBT 23096</name>
    <dbReference type="NCBI Taxonomy" id="1392250"/>
    <lineage>
        <taxon>Eukaryota</taxon>
        <taxon>Fungi</taxon>
        <taxon>Dikarya</taxon>
        <taxon>Ascomycota</taxon>
        <taxon>Pezizomycotina</taxon>
        <taxon>Eurotiomycetes</taxon>
        <taxon>Eurotiomycetidae</taxon>
        <taxon>Eurotiales</taxon>
        <taxon>Aspergillaceae</taxon>
        <taxon>Aspergillus</taxon>
        <taxon>Aspergillus subgen. Circumdati</taxon>
    </lineage>
</organism>
<dbReference type="EMBL" id="MSFO01000005">
    <property type="protein sequence ID" value="PLB47699.1"/>
    <property type="molecule type" value="Genomic_DNA"/>
</dbReference>